<name>A0ABX9NU67_9GAMM</name>
<dbReference type="PANTHER" id="PTHR12714">
    <property type="entry name" value="PROTEIN-S ISOPRENYLCYSTEINE O-METHYLTRANSFERASE"/>
    <property type="match status" value="1"/>
</dbReference>
<keyword evidence="3 5" id="KW-1133">Transmembrane helix</keyword>
<dbReference type="RefSeq" id="WP_024105964.1">
    <property type="nucleotide sequence ID" value="NZ_CP038499.1"/>
</dbReference>
<evidence type="ECO:0000313" key="6">
    <source>
        <dbReference type="EMBL" id="RJL76089.1"/>
    </source>
</evidence>
<gene>
    <name evidence="6" type="ORF">D5077_02680</name>
</gene>
<comment type="caution">
    <text evidence="6">The sequence shown here is derived from an EMBL/GenBank/DDBJ whole genome shotgun (WGS) entry which is preliminary data.</text>
</comment>
<keyword evidence="4 5" id="KW-0472">Membrane</keyword>
<protein>
    <submittedName>
        <fullName evidence="6">Isoprenylcysteine carboxylmethyltransferase family protein</fullName>
    </submittedName>
</protein>
<comment type="subcellular location">
    <subcellularLocation>
        <location evidence="1">Membrane</location>
        <topology evidence="1">Multi-pass membrane protein</topology>
    </subcellularLocation>
</comment>
<keyword evidence="7" id="KW-1185">Reference proteome</keyword>
<organism evidence="6 7">
    <name type="scientific">Dickeya dianthicola</name>
    <dbReference type="NCBI Taxonomy" id="204039"/>
    <lineage>
        <taxon>Bacteria</taxon>
        <taxon>Pseudomonadati</taxon>
        <taxon>Pseudomonadota</taxon>
        <taxon>Gammaproteobacteria</taxon>
        <taxon>Enterobacterales</taxon>
        <taxon>Pectobacteriaceae</taxon>
        <taxon>Dickeya</taxon>
    </lineage>
</organism>
<dbReference type="Pfam" id="PF04140">
    <property type="entry name" value="ICMT"/>
    <property type="match status" value="1"/>
</dbReference>
<evidence type="ECO:0000256" key="5">
    <source>
        <dbReference type="SAM" id="Phobius"/>
    </source>
</evidence>
<dbReference type="Proteomes" id="UP000266633">
    <property type="component" value="Unassembled WGS sequence"/>
</dbReference>
<keyword evidence="2 5" id="KW-0812">Transmembrane</keyword>
<reference evidence="6 7" key="1">
    <citation type="submission" date="2018-09" db="EMBL/GenBank/DDBJ databases">
        <title>Phylogenetic diversity of Pectobacterium and Dickeya strains causing blackleg disease of potato in Morocco.</title>
        <authorList>
            <person name="Oulghazi S."/>
            <person name="Moumni M."/>
            <person name="Faure D."/>
        </authorList>
    </citation>
    <scope>NUCLEOTIDE SEQUENCE [LARGE SCALE GENOMIC DNA]</scope>
    <source>
        <strain evidence="6 7">S4.16.03.LID</strain>
    </source>
</reference>
<feature type="transmembrane region" description="Helical" evidence="5">
    <location>
        <begin position="69"/>
        <end position="87"/>
    </location>
</feature>
<feature type="transmembrane region" description="Helical" evidence="5">
    <location>
        <begin position="93"/>
        <end position="110"/>
    </location>
</feature>
<evidence type="ECO:0000256" key="2">
    <source>
        <dbReference type="ARBA" id="ARBA00022692"/>
    </source>
</evidence>
<evidence type="ECO:0000256" key="4">
    <source>
        <dbReference type="ARBA" id="ARBA00023136"/>
    </source>
</evidence>
<sequence>MNKLPKFFFNVLLVICLLSIVFILFQYGFISTIPMVFYLFWVLSEFYVSKRDGSHASGEVDNSTVIVYSYGRVSHIFVTIIVFLFFSPGEMRGIQYLVFGTSLIIFGALIRKIAITTLGKHYSHLIDIKRDHQIVQKGIYQFIRHPAYTGMIIASIGLSSAYFSISSFLFLFLVLVPSIMFRIHFEEAALKELKGYEEYSSKVKKLIPFIY</sequence>
<proteinExistence type="predicted"/>
<dbReference type="Gene3D" id="1.20.120.1630">
    <property type="match status" value="1"/>
</dbReference>
<evidence type="ECO:0000313" key="7">
    <source>
        <dbReference type="Proteomes" id="UP000266633"/>
    </source>
</evidence>
<dbReference type="PANTHER" id="PTHR12714:SF26">
    <property type="entry name" value="ISOPRENYLCYSTEINE CARBOXYLMETHYLTRANSFERASE FAMILY PROTEIN"/>
    <property type="match status" value="1"/>
</dbReference>
<feature type="transmembrane region" description="Helical" evidence="5">
    <location>
        <begin position="7"/>
        <end position="25"/>
    </location>
</feature>
<dbReference type="InterPro" id="IPR007269">
    <property type="entry name" value="ICMT_MeTrfase"/>
</dbReference>
<evidence type="ECO:0000256" key="1">
    <source>
        <dbReference type="ARBA" id="ARBA00004141"/>
    </source>
</evidence>
<dbReference type="EMBL" id="QZDO01000006">
    <property type="protein sequence ID" value="RJL76089.1"/>
    <property type="molecule type" value="Genomic_DNA"/>
</dbReference>
<evidence type="ECO:0000256" key="3">
    <source>
        <dbReference type="ARBA" id="ARBA00022989"/>
    </source>
</evidence>
<feature type="transmembrane region" description="Helical" evidence="5">
    <location>
        <begin position="147"/>
        <end position="176"/>
    </location>
</feature>
<accession>A0ABX9NU67</accession>